<dbReference type="Pfam" id="PF09794">
    <property type="entry name" value="Avl9"/>
    <property type="match status" value="1"/>
</dbReference>
<evidence type="ECO:0000313" key="4">
    <source>
        <dbReference type="EMBL" id="CAH0104975.1"/>
    </source>
</evidence>
<dbReference type="InterPro" id="IPR051731">
    <property type="entry name" value="DENND11/AVL9_GEFs"/>
</dbReference>
<name>A0A8J2RR48_9CRUS</name>
<dbReference type="Proteomes" id="UP000789390">
    <property type="component" value="Unassembled WGS sequence"/>
</dbReference>
<feature type="region of interest" description="Disordered" evidence="2">
    <location>
        <begin position="270"/>
        <end position="289"/>
    </location>
</feature>
<feature type="compositionally biased region" description="Basic and acidic residues" evidence="2">
    <location>
        <begin position="323"/>
        <end position="333"/>
    </location>
</feature>
<evidence type="ECO:0000259" key="3">
    <source>
        <dbReference type="PROSITE" id="PS50211"/>
    </source>
</evidence>
<dbReference type="OrthoDB" id="26278at2759"/>
<dbReference type="InterPro" id="IPR018307">
    <property type="entry name" value="ABL9/DENND6_dom"/>
</dbReference>
<reference evidence="4" key="1">
    <citation type="submission" date="2021-11" db="EMBL/GenBank/DDBJ databases">
        <authorList>
            <person name="Schell T."/>
        </authorList>
    </citation>
    <scope>NUCLEOTIDE SEQUENCE</scope>
    <source>
        <strain evidence="4">M5</strain>
    </source>
</reference>
<evidence type="ECO:0000256" key="2">
    <source>
        <dbReference type="SAM" id="MobiDB-lite"/>
    </source>
</evidence>
<gene>
    <name evidence="4" type="ORF">DGAL_LOCUS7907</name>
</gene>
<comment type="caution">
    <text evidence="4">The sequence shown here is derived from an EMBL/GenBank/DDBJ whole genome shotgun (WGS) entry which is preliminary data.</text>
</comment>
<dbReference type="AlphaFoldDB" id="A0A8J2RR48"/>
<feature type="domain" description="UDENN" evidence="3">
    <location>
        <begin position="31"/>
        <end position="490"/>
    </location>
</feature>
<dbReference type="PROSITE" id="PS50211">
    <property type="entry name" value="DENN"/>
    <property type="match status" value="1"/>
</dbReference>
<organism evidence="4 5">
    <name type="scientific">Daphnia galeata</name>
    <dbReference type="NCBI Taxonomy" id="27404"/>
    <lineage>
        <taxon>Eukaryota</taxon>
        <taxon>Metazoa</taxon>
        <taxon>Ecdysozoa</taxon>
        <taxon>Arthropoda</taxon>
        <taxon>Crustacea</taxon>
        <taxon>Branchiopoda</taxon>
        <taxon>Diplostraca</taxon>
        <taxon>Cladocera</taxon>
        <taxon>Anomopoda</taxon>
        <taxon>Daphniidae</taxon>
        <taxon>Daphnia</taxon>
    </lineage>
</organism>
<feature type="region of interest" description="Disordered" evidence="2">
    <location>
        <begin position="605"/>
        <end position="630"/>
    </location>
</feature>
<dbReference type="GO" id="GO:0005737">
    <property type="term" value="C:cytoplasm"/>
    <property type="evidence" value="ECO:0007669"/>
    <property type="project" value="TreeGrafter"/>
</dbReference>
<comment type="similarity">
    <text evidence="1">Belongs to the AVL9 family.</text>
</comment>
<accession>A0A8J2RR48</accession>
<evidence type="ECO:0000313" key="5">
    <source>
        <dbReference type="Proteomes" id="UP000789390"/>
    </source>
</evidence>
<feature type="region of interest" description="Disordered" evidence="2">
    <location>
        <begin position="306"/>
        <end position="333"/>
    </location>
</feature>
<dbReference type="EMBL" id="CAKKLH010000163">
    <property type="protein sequence ID" value="CAH0104975.1"/>
    <property type="molecule type" value="Genomic_DNA"/>
</dbReference>
<proteinExistence type="inferred from homology"/>
<dbReference type="InterPro" id="IPR037516">
    <property type="entry name" value="Tripartite_DENN"/>
</dbReference>
<keyword evidence="5" id="KW-1185">Reference proteome</keyword>
<dbReference type="PANTHER" id="PTHR31017">
    <property type="entry name" value="LATE SECRETORY PATHWAY PROTEIN AVL9-RELATED"/>
    <property type="match status" value="1"/>
</dbReference>
<evidence type="ECO:0000256" key="1">
    <source>
        <dbReference type="ARBA" id="ARBA00038178"/>
    </source>
</evidence>
<dbReference type="PANTHER" id="PTHR31017:SF1">
    <property type="entry name" value="LATE SECRETORY PATHWAY PROTEIN AVL9 HOMOLOG"/>
    <property type="match status" value="1"/>
</dbReference>
<sequence>MEEQVTDQEEKTKEEISAVTREFSRDAPPILHLLVVGFHHKKGCQVEYSYPPLCPTSPSESHECPEMWKNLPSLAMPDGSHNFVEDTVYFHLPSMAHPGKTVYGVSSYRQIEAKMLSKKTADITRSTVQKAVCVLSNLPLYGHIQVKMGLITEAYFREGDFTQFMLLHDAYNNLNMCLNPDLLNSTQAIIGLPLREMLERFGHKVVQLFKLILLQKRVLFFHSPVRPLSTSILAMLALFPGVVESGLDNCTALASQPESVLAETVEVPKQFIPPPDEEPVGTSSSQNQSSVYNGLTEKLSSWKDKLAGGTKSAGTPPCVDTTDDSKVSRESSFEDLRAPTAQEMENEKSGRISPSIVAGLPNEDCGLPLQLFGNGYLCHPYLSLSYLDLLTEPNIHGYIVGATNVLFKQKKSLFDVIIELETGRIDIPDPELRRQLELTKEDMRFADHIVRLVVQDRTSNTFLDGVGWEGGDEWLRAEFKTYLLFMLRTSLMDDGCKYLDEFNPAFIQAWKATNNYTKWLETTHPAVLELHPGHMFSGQLSISDVKLKISQITQTMQNTEKGRKISNAAASTSRAVAQTSKVVGGAITQAKGAFSSWWSTFHTQPTEATEEAEEALGPNGMRMSDIDLTE</sequence>
<protein>
    <recommendedName>
        <fullName evidence="3">UDENN domain-containing protein</fullName>
    </recommendedName>
</protein>